<comment type="caution">
    <text evidence="2">The sequence shown here is derived from an EMBL/GenBank/DDBJ whole genome shotgun (WGS) entry which is preliminary data.</text>
</comment>
<keyword evidence="3" id="KW-1185">Reference proteome</keyword>
<dbReference type="InterPro" id="IPR019545">
    <property type="entry name" value="DM13_domain"/>
</dbReference>
<name>A0AAD6USX0_9AGAR</name>
<dbReference type="Proteomes" id="UP001219525">
    <property type="component" value="Unassembled WGS sequence"/>
</dbReference>
<dbReference type="PROSITE" id="PS51549">
    <property type="entry name" value="DM13"/>
    <property type="match status" value="1"/>
</dbReference>
<evidence type="ECO:0000313" key="3">
    <source>
        <dbReference type="Proteomes" id="UP001219525"/>
    </source>
</evidence>
<reference evidence="2" key="1">
    <citation type="submission" date="2023-03" db="EMBL/GenBank/DDBJ databases">
        <title>Massive genome expansion in bonnet fungi (Mycena s.s.) driven by repeated elements and novel gene families across ecological guilds.</title>
        <authorList>
            <consortium name="Lawrence Berkeley National Laboratory"/>
            <person name="Harder C.B."/>
            <person name="Miyauchi S."/>
            <person name="Viragh M."/>
            <person name="Kuo A."/>
            <person name="Thoen E."/>
            <person name="Andreopoulos B."/>
            <person name="Lu D."/>
            <person name="Skrede I."/>
            <person name="Drula E."/>
            <person name="Henrissat B."/>
            <person name="Morin E."/>
            <person name="Kohler A."/>
            <person name="Barry K."/>
            <person name="LaButti K."/>
            <person name="Morin E."/>
            <person name="Salamov A."/>
            <person name="Lipzen A."/>
            <person name="Mereny Z."/>
            <person name="Hegedus B."/>
            <person name="Baldrian P."/>
            <person name="Stursova M."/>
            <person name="Weitz H."/>
            <person name="Taylor A."/>
            <person name="Grigoriev I.V."/>
            <person name="Nagy L.G."/>
            <person name="Martin F."/>
            <person name="Kauserud H."/>
        </authorList>
    </citation>
    <scope>NUCLEOTIDE SEQUENCE</scope>
    <source>
        <strain evidence="2">9144</strain>
    </source>
</reference>
<evidence type="ECO:0000313" key="2">
    <source>
        <dbReference type="EMBL" id="KAJ7193819.1"/>
    </source>
</evidence>
<accession>A0AAD6USX0</accession>
<dbReference type="EMBL" id="JARJCW010000104">
    <property type="protein sequence ID" value="KAJ7193819.1"/>
    <property type="molecule type" value="Genomic_DNA"/>
</dbReference>
<gene>
    <name evidence="2" type="ORF">GGX14DRAFT_587753</name>
</gene>
<feature type="domain" description="DM13" evidence="1">
    <location>
        <begin position="1"/>
        <end position="34"/>
    </location>
</feature>
<organism evidence="2 3">
    <name type="scientific">Mycena pura</name>
    <dbReference type="NCBI Taxonomy" id="153505"/>
    <lineage>
        <taxon>Eukaryota</taxon>
        <taxon>Fungi</taxon>
        <taxon>Dikarya</taxon>
        <taxon>Basidiomycota</taxon>
        <taxon>Agaricomycotina</taxon>
        <taxon>Agaricomycetes</taxon>
        <taxon>Agaricomycetidae</taxon>
        <taxon>Agaricales</taxon>
        <taxon>Marasmiineae</taxon>
        <taxon>Mycenaceae</taxon>
        <taxon>Mycena</taxon>
    </lineage>
</organism>
<protein>
    <recommendedName>
        <fullName evidence="1">DM13 domain-containing protein</fullName>
    </recommendedName>
</protein>
<dbReference type="AlphaFoldDB" id="A0AAD6USX0"/>
<evidence type="ECO:0000259" key="1">
    <source>
        <dbReference type="PROSITE" id="PS51549"/>
    </source>
</evidence>
<proteinExistence type="predicted"/>
<sequence>MSIKLLEPLSLKDVKWISVMEEPTNASLVSATLPEDILALIVEDVAQDTQTALTLALVSKAVCRMVEPVLYASVTLPFVPSVRAFTATLRTKRRRVLAGISALTLGVAIPRLFDDFWGLVSTHCTHIAHLSLSAADLDALQVTRLRPRHLSISFIGQPSSFPTYNLDTGESELPGPWGHVSHLSLYHNSSIFFPSFDARLFPGLTHFSCYISDPWPDARFLPVLQMLLALPSLRFCVLRSELGPGLFDALFMSSLPHDRRIVVIRPPEVTDDSRHWEFAEREVASRRA</sequence>